<evidence type="ECO:0000256" key="2">
    <source>
        <dbReference type="ARBA" id="ARBA00012417"/>
    </source>
</evidence>
<dbReference type="Pfam" id="PF00476">
    <property type="entry name" value="DNA_pol_A"/>
    <property type="match status" value="1"/>
</dbReference>
<comment type="caution">
    <text evidence="10">The sequence shown here is derived from an EMBL/GenBank/DDBJ whole genome shotgun (WGS) entry which is preliminary data.</text>
</comment>
<dbReference type="SUPFAM" id="SSF56672">
    <property type="entry name" value="DNA/RNA polymerases"/>
    <property type="match status" value="1"/>
</dbReference>
<accession>A0A645H0I2</accession>
<dbReference type="PRINTS" id="PR00868">
    <property type="entry name" value="DNAPOLI"/>
</dbReference>
<dbReference type="InterPro" id="IPR043502">
    <property type="entry name" value="DNA/RNA_pol_sf"/>
</dbReference>
<evidence type="ECO:0000256" key="7">
    <source>
        <dbReference type="ARBA" id="ARBA00023125"/>
    </source>
</evidence>
<dbReference type="GO" id="GO:0003887">
    <property type="term" value="F:DNA-directed DNA polymerase activity"/>
    <property type="evidence" value="ECO:0007669"/>
    <property type="project" value="UniProtKB-KW"/>
</dbReference>
<evidence type="ECO:0000256" key="5">
    <source>
        <dbReference type="ARBA" id="ARBA00022705"/>
    </source>
</evidence>
<dbReference type="PANTHER" id="PTHR10133:SF27">
    <property type="entry name" value="DNA POLYMERASE NU"/>
    <property type="match status" value="1"/>
</dbReference>
<evidence type="ECO:0000256" key="6">
    <source>
        <dbReference type="ARBA" id="ARBA00022932"/>
    </source>
</evidence>
<evidence type="ECO:0000256" key="4">
    <source>
        <dbReference type="ARBA" id="ARBA00022695"/>
    </source>
</evidence>
<dbReference type="InterPro" id="IPR002298">
    <property type="entry name" value="DNA_polymerase_A"/>
</dbReference>
<evidence type="ECO:0000256" key="3">
    <source>
        <dbReference type="ARBA" id="ARBA00022679"/>
    </source>
</evidence>
<dbReference type="PROSITE" id="PS00447">
    <property type="entry name" value="DNA_POLYMERASE_A"/>
    <property type="match status" value="1"/>
</dbReference>
<dbReference type="EC" id="2.7.7.7" evidence="2"/>
<gene>
    <name evidence="10" type="primary">polA_55</name>
    <name evidence="10" type="ORF">SDC9_177277</name>
</gene>
<keyword evidence="4 10" id="KW-0548">Nucleotidyltransferase</keyword>
<sequence>MRSRAKAVNFGIVYGISDYGLSRDIGVSRNEAGQYIDSYFEKYSGVKNFINNIVANARNLGFVTTMLGRRRYLPDINSSNFNKRSFAERTAMNTPIQGTAADIIKKAMIDVYHELEKAKTRSRVLLQVHDELVLEVTEDEVNVVSEIVKRTMENAVELDVPLVAEVKIGVNWAEAK</sequence>
<comment type="similarity">
    <text evidence="1">Belongs to the DNA polymerase type-A family.</text>
</comment>
<proteinExistence type="inferred from homology"/>
<dbReference type="GO" id="GO:0003677">
    <property type="term" value="F:DNA binding"/>
    <property type="evidence" value="ECO:0007669"/>
    <property type="project" value="UniProtKB-KW"/>
</dbReference>
<name>A0A645H0I2_9ZZZZ</name>
<evidence type="ECO:0000256" key="8">
    <source>
        <dbReference type="ARBA" id="ARBA00049244"/>
    </source>
</evidence>
<keyword evidence="7" id="KW-0238">DNA-binding</keyword>
<evidence type="ECO:0000259" key="9">
    <source>
        <dbReference type="SMART" id="SM00482"/>
    </source>
</evidence>
<evidence type="ECO:0000256" key="1">
    <source>
        <dbReference type="ARBA" id="ARBA00007705"/>
    </source>
</evidence>
<feature type="domain" description="DNA-directed DNA polymerase family A palm" evidence="9">
    <location>
        <begin position="1"/>
        <end position="140"/>
    </location>
</feature>
<comment type="catalytic activity">
    <reaction evidence="8">
        <text>DNA(n) + a 2'-deoxyribonucleoside 5'-triphosphate = DNA(n+1) + diphosphate</text>
        <dbReference type="Rhea" id="RHEA:22508"/>
        <dbReference type="Rhea" id="RHEA-COMP:17339"/>
        <dbReference type="Rhea" id="RHEA-COMP:17340"/>
        <dbReference type="ChEBI" id="CHEBI:33019"/>
        <dbReference type="ChEBI" id="CHEBI:61560"/>
        <dbReference type="ChEBI" id="CHEBI:173112"/>
        <dbReference type="EC" id="2.7.7.7"/>
    </reaction>
</comment>
<dbReference type="PANTHER" id="PTHR10133">
    <property type="entry name" value="DNA POLYMERASE I"/>
    <property type="match status" value="1"/>
</dbReference>
<evidence type="ECO:0000313" key="10">
    <source>
        <dbReference type="EMBL" id="MPN29824.1"/>
    </source>
</evidence>
<dbReference type="GO" id="GO:0006302">
    <property type="term" value="P:double-strand break repair"/>
    <property type="evidence" value="ECO:0007669"/>
    <property type="project" value="TreeGrafter"/>
</dbReference>
<dbReference type="InterPro" id="IPR019760">
    <property type="entry name" value="DNA-dir_DNA_pol_A_CS"/>
</dbReference>
<dbReference type="Gene3D" id="1.10.150.20">
    <property type="entry name" value="5' to 3' exonuclease, C-terminal subdomain"/>
    <property type="match status" value="1"/>
</dbReference>
<dbReference type="AlphaFoldDB" id="A0A645H0I2"/>
<protein>
    <recommendedName>
        <fullName evidence="2">DNA-directed DNA polymerase</fullName>
        <ecNumber evidence="2">2.7.7.7</ecNumber>
    </recommendedName>
</protein>
<dbReference type="SMART" id="SM00482">
    <property type="entry name" value="POLAc"/>
    <property type="match status" value="1"/>
</dbReference>
<dbReference type="FunFam" id="1.10.150.20:FF:000002">
    <property type="entry name" value="DNA polymerase I"/>
    <property type="match status" value="1"/>
</dbReference>
<keyword evidence="5" id="KW-0235">DNA replication</keyword>
<dbReference type="GO" id="GO:0006261">
    <property type="term" value="P:DNA-templated DNA replication"/>
    <property type="evidence" value="ECO:0007669"/>
    <property type="project" value="InterPro"/>
</dbReference>
<organism evidence="10">
    <name type="scientific">bioreactor metagenome</name>
    <dbReference type="NCBI Taxonomy" id="1076179"/>
    <lineage>
        <taxon>unclassified sequences</taxon>
        <taxon>metagenomes</taxon>
        <taxon>ecological metagenomes</taxon>
    </lineage>
</organism>
<reference evidence="10" key="1">
    <citation type="submission" date="2019-08" db="EMBL/GenBank/DDBJ databases">
        <authorList>
            <person name="Kucharzyk K."/>
            <person name="Murdoch R.W."/>
            <person name="Higgins S."/>
            <person name="Loffler F."/>
        </authorList>
    </citation>
    <scope>NUCLEOTIDE SEQUENCE</scope>
</reference>
<keyword evidence="3 10" id="KW-0808">Transferase</keyword>
<dbReference type="InterPro" id="IPR001098">
    <property type="entry name" value="DNA-dir_DNA_pol_A_palm_dom"/>
</dbReference>
<keyword evidence="6" id="KW-0239">DNA-directed DNA polymerase</keyword>
<dbReference type="Gene3D" id="3.30.70.370">
    <property type="match status" value="1"/>
</dbReference>
<dbReference type="EMBL" id="VSSQ01080688">
    <property type="protein sequence ID" value="MPN29824.1"/>
    <property type="molecule type" value="Genomic_DNA"/>
</dbReference>